<dbReference type="GO" id="GO:0005524">
    <property type="term" value="F:ATP binding"/>
    <property type="evidence" value="ECO:0007669"/>
    <property type="project" value="UniProtKB-KW"/>
</dbReference>
<evidence type="ECO:0000256" key="1">
    <source>
        <dbReference type="ARBA" id="ARBA00022737"/>
    </source>
</evidence>
<dbReference type="InterPro" id="IPR003959">
    <property type="entry name" value="ATPase_AAA_core"/>
</dbReference>
<keyword evidence="2" id="KW-0547">Nucleotide-binding</keyword>
<reference evidence="5 6" key="1">
    <citation type="submission" date="2021-04" db="EMBL/GenBank/DDBJ databases">
        <title>Genomics, taxonomy and metabolism of representatives of sulfur bacteria of the genus Thiothrix: Thiothrix fructosivorans QT, Thiothrix unzii A1T and three new species, Thiothrix subterranea sp. nov., Thiothrix litoralis sp. nov. and 'Candidatus Thiothrix anitrata' sp. nov.</title>
        <authorList>
            <person name="Ravin N.V."/>
            <person name="Smolyakov D."/>
            <person name="Rudenko T.S."/>
            <person name="Mardanov A.V."/>
            <person name="Beletsky A.V."/>
            <person name="Markov N.D."/>
            <person name="Fomenkov A.I."/>
            <person name="Roberts R.J."/>
            <person name="Karnachuk O.V."/>
            <person name="Novikov A."/>
            <person name="Grabovich M.Y."/>
        </authorList>
    </citation>
    <scope>NUCLEOTIDE SEQUENCE [LARGE SCALE GENOMIC DNA]</scope>
    <source>
        <strain evidence="5 6">AS</strain>
    </source>
</reference>
<evidence type="ECO:0000313" key="6">
    <source>
        <dbReference type="Proteomes" id="UP000672039"/>
    </source>
</evidence>
<evidence type="ECO:0000259" key="4">
    <source>
        <dbReference type="SMART" id="SM00382"/>
    </source>
</evidence>
<dbReference type="Proteomes" id="UP000672039">
    <property type="component" value="Chromosome"/>
</dbReference>
<keyword evidence="6" id="KW-1185">Reference proteome</keyword>
<dbReference type="PANTHER" id="PTHR19211:SF6">
    <property type="entry name" value="BLL7188 PROTEIN"/>
    <property type="match status" value="1"/>
</dbReference>
<dbReference type="SUPFAM" id="SSF52540">
    <property type="entry name" value="P-loop containing nucleoside triphosphate hydrolases"/>
    <property type="match status" value="1"/>
</dbReference>
<dbReference type="SMART" id="SM00382">
    <property type="entry name" value="AAA"/>
    <property type="match status" value="1"/>
</dbReference>
<gene>
    <name evidence="5" type="ORF">J9253_04585</name>
</gene>
<dbReference type="InterPro" id="IPR003593">
    <property type="entry name" value="AAA+_ATPase"/>
</dbReference>
<dbReference type="Gene3D" id="3.40.50.300">
    <property type="entry name" value="P-loop containing nucleotide triphosphate hydrolases"/>
    <property type="match status" value="2"/>
</dbReference>
<evidence type="ECO:0000256" key="3">
    <source>
        <dbReference type="ARBA" id="ARBA00022840"/>
    </source>
</evidence>
<keyword evidence="1" id="KW-0677">Repeat</keyword>
<keyword evidence="3 5" id="KW-0067">ATP-binding</keyword>
<proteinExistence type="predicted"/>
<sequence length="141" mass="15281">MTDGLTGLVGRNGQGKSVLLTLLAQDFTPTSGSIRWLVPFYWVRQLQRLQGLRLALHELSGGERLKVALLAVLIGENAPTLLLLDEPDNHLDLDSRLLLEQTLADYPGALLVVSHDPAFIAALGVSASLVLNPTSPTHQRQ</sequence>
<dbReference type="InterPro" id="IPR003439">
    <property type="entry name" value="ABC_transporter-like_ATP-bd"/>
</dbReference>
<accession>A0ABX7WZ68</accession>
<dbReference type="InterPro" id="IPR027417">
    <property type="entry name" value="P-loop_NTPase"/>
</dbReference>
<organism evidence="5 6">
    <name type="scientific">Thiothrix litoralis</name>
    <dbReference type="NCBI Taxonomy" id="2891210"/>
    <lineage>
        <taxon>Bacteria</taxon>
        <taxon>Pseudomonadati</taxon>
        <taxon>Pseudomonadota</taxon>
        <taxon>Gammaproteobacteria</taxon>
        <taxon>Thiotrichales</taxon>
        <taxon>Thiotrichaceae</taxon>
        <taxon>Thiothrix</taxon>
    </lineage>
</organism>
<dbReference type="EMBL" id="CP072801">
    <property type="protein sequence ID" value="QTR48332.1"/>
    <property type="molecule type" value="Genomic_DNA"/>
</dbReference>
<dbReference type="PANTHER" id="PTHR19211">
    <property type="entry name" value="ATP-BINDING TRANSPORT PROTEIN-RELATED"/>
    <property type="match status" value="1"/>
</dbReference>
<feature type="domain" description="AAA+ ATPase" evidence="4">
    <location>
        <begin position="2"/>
        <end position="135"/>
    </location>
</feature>
<dbReference type="Pfam" id="PF00005">
    <property type="entry name" value="ABC_tran"/>
    <property type="match status" value="1"/>
</dbReference>
<evidence type="ECO:0000313" key="5">
    <source>
        <dbReference type="EMBL" id="QTR48332.1"/>
    </source>
</evidence>
<evidence type="ECO:0000256" key="2">
    <source>
        <dbReference type="ARBA" id="ARBA00022741"/>
    </source>
</evidence>
<dbReference type="CDD" id="cd03221">
    <property type="entry name" value="ABCF_EF-3"/>
    <property type="match status" value="1"/>
</dbReference>
<name>A0ABX7WZ68_9GAMM</name>
<dbReference type="Pfam" id="PF13304">
    <property type="entry name" value="AAA_21"/>
    <property type="match status" value="1"/>
</dbReference>
<dbReference type="InterPro" id="IPR050611">
    <property type="entry name" value="ABCF"/>
</dbReference>
<protein>
    <submittedName>
        <fullName evidence="5">ATP-binding cassette domain-containing protein</fullName>
    </submittedName>
</protein>